<dbReference type="PANTHER" id="PTHR43283">
    <property type="entry name" value="BETA-LACTAMASE-RELATED"/>
    <property type="match status" value="1"/>
</dbReference>
<reference evidence="2 3" key="2">
    <citation type="journal article" date="2010" name="Stand. Genomic Sci.">
        <title>Complete genome sequence of Nakamurella multipartita type strain (Y-104).</title>
        <authorList>
            <person name="Tice H."/>
            <person name="Mayilraj S."/>
            <person name="Sims D."/>
            <person name="Lapidus A."/>
            <person name="Nolan M."/>
            <person name="Lucas S."/>
            <person name="Glavina Del Rio T."/>
            <person name="Copeland A."/>
            <person name="Cheng J.F."/>
            <person name="Meincke L."/>
            <person name="Bruce D."/>
            <person name="Goodwin L."/>
            <person name="Pitluck S."/>
            <person name="Ivanova N."/>
            <person name="Mavromatis K."/>
            <person name="Ovchinnikova G."/>
            <person name="Pati A."/>
            <person name="Chen A."/>
            <person name="Palaniappan K."/>
            <person name="Land M."/>
            <person name="Hauser L."/>
            <person name="Chang Y.J."/>
            <person name="Jeffries C.D."/>
            <person name="Detter J.C."/>
            <person name="Brettin T."/>
            <person name="Rohde M."/>
            <person name="Goker M."/>
            <person name="Bristow J."/>
            <person name="Eisen J.A."/>
            <person name="Markowitz V."/>
            <person name="Hugenholtz P."/>
            <person name="Kyrpides N.C."/>
            <person name="Klenk H.P."/>
            <person name="Chen F."/>
        </authorList>
    </citation>
    <scope>NUCLEOTIDE SEQUENCE [LARGE SCALE GENOMIC DNA]</scope>
    <source>
        <strain evidence="3">ATCC 700099 / DSM 44233 / CIP 104796 / JCM 9543 / NBRC 105858 / Y-104</strain>
    </source>
</reference>
<dbReference type="KEGG" id="nml:Namu_0655"/>
<dbReference type="Gene3D" id="3.40.710.10">
    <property type="entry name" value="DD-peptidase/beta-lactamase superfamily"/>
    <property type="match status" value="1"/>
</dbReference>
<dbReference type="RefSeq" id="WP_015745986.1">
    <property type="nucleotide sequence ID" value="NC_013235.1"/>
</dbReference>
<accession>C8X894</accession>
<feature type="domain" description="Beta-lactamase-related" evidence="1">
    <location>
        <begin position="84"/>
        <end position="374"/>
    </location>
</feature>
<dbReference type="Pfam" id="PF00144">
    <property type="entry name" value="Beta-lactamase"/>
    <property type="match status" value="1"/>
</dbReference>
<dbReference type="HOGENOM" id="CLU_030169_0_1_11"/>
<dbReference type="AlphaFoldDB" id="C8X894"/>
<keyword evidence="2" id="KW-0378">Hydrolase</keyword>
<dbReference type="STRING" id="479431.Namu_0655"/>
<sequence length="397" mass="43089">MTISFPTPVALRWAPDSWQLGPSNRWSFSHLREVVRTARIAAPAGPARPLVSGDPVELSLPITRADGRVSPLQDVLDEGFTDGLLVLHRGQVVLEHYPAGLTPTDTHALLSVSKSLVGTVAGILIGQGVIDETSVITTYIPEFAGRGYDGATVRHLLDMRSGIKYSEHYEEPDAEITVMGQVVDWTPRIFPDLPTSIYDYLTLLVPAGAHGGPFNYRSCETDALGWVCERASGQPMNELISELIWQPMGAEQDADAAVDRAGTVIHDGGIAATLRDLGRFGQLLLDGGRVGDRQVVPEAFLADTYRGGTDSRAAFASTATDTRMPGGMYRNQFWLPYPAERSVLMCMGIYGQMIYVDPSRDYVAVKLSSWPVAQRPDLLGDTLLAVDQLGDHLAARG</sequence>
<dbReference type="InParanoid" id="C8X894"/>
<evidence type="ECO:0000313" key="2">
    <source>
        <dbReference type="EMBL" id="ACV77070.1"/>
    </source>
</evidence>
<dbReference type="SUPFAM" id="SSF56601">
    <property type="entry name" value="beta-lactamase/transpeptidase-like"/>
    <property type="match status" value="1"/>
</dbReference>
<dbReference type="GO" id="GO:0019875">
    <property type="term" value="F:6-aminohexanoate-dimer hydrolase activity"/>
    <property type="evidence" value="ECO:0007669"/>
    <property type="project" value="UniProtKB-EC"/>
</dbReference>
<evidence type="ECO:0000259" key="1">
    <source>
        <dbReference type="Pfam" id="PF00144"/>
    </source>
</evidence>
<dbReference type="EMBL" id="CP001737">
    <property type="protein sequence ID" value="ACV77070.1"/>
    <property type="molecule type" value="Genomic_DNA"/>
</dbReference>
<evidence type="ECO:0000313" key="3">
    <source>
        <dbReference type="Proteomes" id="UP000002218"/>
    </source>
</evidence>
<dbReference type="InterPro" id="IPR012338">
    <property type="entry name" value="Beta-lactam/transpept-like"/>
</dbReference>
<organism evidence="2 3">
    <name type="scientific">Nakamurella multipartita (strain ATCC 700099 / DSM 44233 / CIP 104796 / JCM 9543 / NBRC 105858 / Y-104)</name>
    <name type="common">Microsphaera multipartita</name>
    <dbReference type="NCBI Taxonomy" id="479431"/>
    <lineage>
        <taxon>Bacteria</taxon>
        <taxon>Bacillati</taxon>
        <taxon>Actinomycetota</taxon>
        <taxon>Actinomycetes</taxon>
        <taxon>Nakamurellales</taxon>
        <taxon>Nakamurellaceae</taxon>
        <taxon>Nakamurella</taxon>
    </lineage>
</organism>
<name>C8X894_NAKMY</name>
<dbReference type="eggNOG" id="COG1680">
    <property type="taxonomic scope" value="Bacteria"/>
</dbReference>
<dbReference type="Proteomes" id="UP000002218">
    <property type="component" value="Chromosome"/>
</dbReference>
<protein>
    <submittedName>
        <fullName evidence="2">6-aminohexanoate-dimer hydrolase</fullName>
        <ecNumber evidence="2">3.5.1.46</ecNumber>
    </submittedName>
</protein>
<dbReference type="InterPro" id="IPR001466">
    <property type="entry name" value="Beta-lactam-related"/>
</dbReference>
<keyword evidence="3" id="KW-1185">Reference proteome</keyword>
<reference evidence="3" key="1">
    <citation type="submission" date="2009-09" db="EMBL/GenBank/DDBJ databases">
        <title>The complete genome of Nakamurella multipartita DSM 44233.</title>
        <authorList>
            <consortium name="US DOE Joint Genome Institute (JGI-PGF)"/>
            <person name="Lucas S."/>
            <person name="Copeland A."/>
            <person name="Lapidus A."/>
            <person name="Glavina del Rio T."/>
            <person name="Dalin E."/>
            <person name="Tice H."/>
            <person name="Bruce D."/>
            <person name="Goodwin L."/>
            <person name="Pitluck S."/>
            <person name="Kyrpides N."/>
            <person name="Mavromatis K."/>
            <person name="Ivanova N."/>
            <person name="Ovchinnikova G."/>
            <person name="Sims D."/>
            <person name="Meincke L."/>
            <person name="Brettin T."/>
            <person name="Detter J.C."/>
            <person name="Han C."/>
            <person name="Larimer F."/>
            <person name="Land M."/>
            <person name="Hauser L."/>
            <person name="Markowitz V."/>
            <person name="Cheng J.-F."/>
            <person name="Hugenholtz P."/>
            <person name="Woyke T."/>
            <person name="Wu D."/>
            <person name="Klenk H.-P."/>
            <person name="Eisen J.A."/>
        </authorList>
    </citation>
    <scope>NUCLEOTIDE SEQUENCE [LARGE SCALE GENOMIC DNA]</scope>
    <source>
        <strain evidence="3">ATCC 700099 / DSM 44233 / CIP 104796 / JCM 9543 / NBRC 105858 / Y-104</strain>
    </source>
</reference>
<dbReference type="PANTHER" id="PTHR43283:SF7">
    <property type="entry name" value="BETA-LACTAMASE-RELATED DOMAIN-CONTAINING PROTEIN"/>
    <property type="match status" value="1"/>
</dbReference>
<dbReference type="EC" id="3.5.1.46" evidence="2"/>
<proteinExistence type="predicted"/>
<gene>
    <name evidence="2" type="ordered locus">Namu_0655</name>
</gene>
<dbReference type="InterPro" id="IPR050789">
    <property type="entry name" value="Diverse_Enzym_Activities"/>
</dbReference>